<dbReference type="Pfam" id="PF14367">
    <property type="entry name" value="DUF4411"/>
    <property type="match status" value="1"/>
</dbReference>
<sequence>MYVLDTGVISNLHKNYYRKRFVSLWREFDQLVVDGKITSTREVFHELGEGSPGADLDWAKANAKLFAAPDAKEGAFVAKIYAVAHFQANIEKQKLYKGGRNADAFVVARAHAIGGTVVTAERLKPNAVKVPNICAHFKIPCLDLEGFMESEGWEF</sequence>
<dbReference type="EMBL" id="CP017561">
    <property type="protein sequence ID" value="APA86129.2"/>
    <property type="molecule type" value="Genomic_DNA"/>
</dbReference>
<evidence type="ECO:0000313" key="2">
    <source>
        <dbReference type="Proteomes" id="UP000179860"/>
    </source>
</evidence>
<gene>
    <name evidence="1" type="ORF">BJG93_12505</name>
</gene>
<dbReference type="OrthoDB" id="338425at2"/>
<dbReference type="RefSeq" id="WP_051374451.1">
    <property type="nucleotide sequence ID" value="NZ_CP017561.2"/>
</dbReference>
<dbReference type="CDD" id="cd18711">
    <property type="entry name" value="PIN_VapC-like_DUF411"/>
    <property type="match status" value="1"/>
</dbReference>
<dbReference type="PIRSF" id="PIRSF008505">
    <property type="entry name" value="UCP008505"/>
    <property type="match status" value="1"/>
</dbReference>
<proteinExistence type="predicted"/>
<reference evidence="1" key="1">
    <citation type="submission" date="2016-09" db="EMBL/GenBank/DDBJ databases">
        <title>The Complete Genome of Burkholderia sprentiae wsm5005.</title>
        <authorList>
            <person name="De Meyer S."/>
            <person name="Wang P."/>
            <person name="Terpolilli J."/>
        </authorList>
    </citation>
    <scope>NUCLEOTIDE SEQUENCE [LARGE SCALE GENOMIC DNA]</scope>
    <source>
        <strain evidence="1">WSM5005</strain>
    </source>
</reference>
<protein>
    <submittedName>
        <fullName evidence="1">DUF4411 family protein</fullName>
    </submittedName>
</protein>
<dbReference type="InterPro" id="IPR016541">
    <property type="entry name" value="UCP008505"/>
</dbReference>
<dbReference type="STRING" id="754502.BJG93_12505"/>
<organism evidence="1 2">
    <name type="scientific">Paraburkholderia sprentiae WSM5005</name>
    <dbReference type="NCBI Taxonomy" id="754502"/>
    <lineage>
        <taxon>Bacteria</taxon>
        <taxon>Pseudomonadati</taxon>
        <taxon>Pseudomonadota</taxon>
        <taxon>Betaproteobacteria</taxon>
        <taxon>Burkholderiales</taxon>
        <taxon>Burkholderiaceae</taxon>
        <taxon>Paraburkholderia</taxon>
    </lineage>
</organism>
<dbReference type="Proteomes" id="UP000179860">
    <property type="component" value="Chromosome 1"/>
</dbReference>
<name>A0A1I9YIJ6_9BURK</name>
<dbReference type="AlphaFoldDB" id="A0A1I9YIJ6"/>
<reference evidence="1" key="2">
    <citation type="submission" date="2021-06" db="EMBL/GenBank/DDBJ databases">
        <authorList>
            <person name="Rogers T.H."/>
            <person name="Ramsay J.P."/>
            <person name="Wang P."/>
            <person name="Terpolilli J."/>
        </authorList>
    </citation>
    <scope>NUCLEOTIDE SEQUENCE [LARGE SCALE GENOMIC DNA]</scope>
    <source>
        <strain evidence="1">WSM5005</strain>
    </source>
</reference>
<accession>A0A1I9YIJ6</accession>
<keyword evidence="2" id="KW-1185">Reference proteome</keyword>
<evidence type="ECO:0000313" key="1">
    <source>
        <dbReference type="EMBL" id="APA86129.2"/>
    </source>
</evidence>
<dbReference type="KEGG" id="pspw:BJG93_12505"/>